<evidence type="ECO:0000256" key="4">
    <source>
        <dbReference type="ARBA" id="ARBA00022840"/>
    </source>
</evidence>
<dbReference type="SUPFAM" id="SSF52540">
    <property type="entry name" value="P-loop containing nucleoside triphosphate hydrolases"/>
    <property type="match status" value="1"/>
</dbReference>
<dbReference type="PANTHER" id="PTHR43820:SF4">
    <property type="entry name" value="HIGH-AFFINITY BRANCHED-CHAIN AMINO ACID TRANSPORT ATP-BINDING PROTEIN LIVF"/>
    <property type="match status" value="1"/>
</dbReference>
<feature type="domain" description="AAA+ ATPase" evidence="6">
    <location>
        <begin position="26"/>
        <end position="226"/>
    </location>
</feature>
<dbReference type="RefSeq" id="WP_338605871.1">
    <property type="nucleotide sequence ID" value="NZ_AP028679.1"/>
</dbReference>
<sequence>MLTVKDLIVFYENAIAVNDLSMEVREGQIVGVIGSNSAGKTTLMNTLSGLIWDMLIKEKRRGGERITVMGEVSFMGEDISKLPAYRRAQAGIVLCRERHPIFPDSTVVENLKIAGYLRTWADVKKGVELSFDLFPNLKRHSKRKAGFLSGGEQQMLAIGMAMMVGPKLLLLDEPLLGLSPAMQNQVVGAIKDVRRHTGVTLVIAEQFARPLLPWLDFTYVIENGMLTLTGPGPELMDNPEIKSAYFGV</sequence>
<evidence type="ECO:0000256" key="2">
    <source>
        <dbReference type="ARBA" id="ARBA00022448"/>
    </source>
</evidence>
<dbReference type="Gene3D" id="3.40.50.300">
    <property type="entry name" value="P-loop containing nucleotide triphosphate hydrolases"/>
    <property type="match status" value="1"/>
</dbReference>
<keyword evidence="2" id="KW-0813">Transport</keyword>
<dbReference type="InterPro" id="IPR052156">
    <property type="entry name" value="BCAA_Transport_ATP-bd_LivF"/>
</dbReference>
<evidence type="ECO:0000256" key="3">
    <source>
        <dbReference type="ARBA" id="ARBA00022741"/>
    </source>
</evidence>
<dbReference type="Proteomes" id="UP001366166">
    <property type="component" value="Chromosome"/>
</dbReference>
<dbReference type="GO" id="GO:0016887">
    <property type="term" value="F:ATP hydrolysis activity"/>
    <property type="evidence" value="ECO:0007669"/>
    <property type="project" value="InterPro"/>
</dbReference>
<name>A0AAU9EB85_9BACT</name>
<keyword evidence="5" id="KW-0029">Amino-acid transport</keyword>
<dbReference type="GO" id="GO:0005524">
    <property type="term" value="F:ATP binding"/>
    <property type="evidence" value="ECO:0007669"/>
    <property type="project" value="UniProtKB-KW"/>
</dbReference>
<dbReference type="EMBL" id="AP028679">
    <property type="protein sequence ID" value="BEQ14145.1"/>
    <property type="molecule type" value="Genomic_DNA"/>
</dbReference>
<evidence type="ECO:0000313" key="8">
    <source>
        <dbReference type="Proteomes" id="UP001366166"/>
    </source>
</evidence>
<dbReference type="Pfam" id="PF00005">
    <property type="entry name" value="ABC_tran"/>
    <property type="match status" value="1"/>
</dbReference>
<evidence type="ECO:0000259" key="6">
    <source>
        <dbReference type="SMART" id="SM00382"/>
    </source>
</evidence>
<evidence type="ECO:0000256" key="5">
    <source>
        <dbReference type="ARBA" id="ARBA00022970"/>
    </source>
</evidence>
<protein>
    <submittedName>
        <fullName evidence="7">ABC transporter ATP-binding protein</fullName>
    </submittedName>
</protein>
<keyword evidence="8" id="KW-1185">Reference proteome</keyword>
<dbReference type="PANTHER" id="PTHR43820">
    <property type="entry name" value="HIGH-AFFINITY BRANCHED-CHAIN AMINO ACID TRANSPORT ATP-BINDING PROTEIN LIVF"/>
    <property type="match status" value="1"/>
</dbReference>
<dbReference type="GO" id="GO:0015807">
    <property type="term" value="P:L-amino acid transport"/>
    <property type="evidence" value="ECO:0007669"/>
    <property type="project" value="TreeGrafter"/>
</dbReference>
<evidence type="ECO:0000313" key="7">
    <source>
        <dbReference type="EMBL" id="BEQ14145.1"/>
    </source>
</evidence>
<gene>
    <name evidence="7" type="ORF">FAK_12110</name>
</gene>
<reference evidence="8" key="1">
    <citation type="journal article" date="2023" name="Arch. Microbiol.">
        <title>Desulfoferula mesophilus gen. nov. sp. nov., a mesophilic sulfate-reducing bacterium isolated from a brackish lake sediment.</title>
        <authorList>
            <person name="Watanabe T."/>
            <person name="Yabe T."/>
            <person name="Tsuji J.M."/>
            <person name="Fukui M."/>
        </authorList>
    </citation>
    <scope>NUCLEOTIDE SEQUENCE [LARGE SCALE GENOMIC DNA]</scope>
    <source>
        <strain evidence="8">12FAK</strain>
    </source>
</reference>
<dbReference type="InterPro" id="IPR003439">
    <property type="entry name" value="ABC_transporter-like_ATP-bd"/>
</dbReference>
<comment type="similarity">
    <text evidence="1">Belongs to the ABC transporter superfamily.</text>
</comment>
<organism evidence="7 8">
    <name type="scientific">Desulfoferula mesophila</name>
    <dbReference type="NCBI Taxonomy" id="3058419"/>
    <lineage>
        <taxon>Bacteria</taxon>
        <taxon>Pseudomonadati</taxon>
        <taxon>Thermodesulfobacteriota</taxon>
        <taxon>Desulfarculia</taxon>
        <taxon>Desulfarculales</taxon>
        <taxon>Desulfarculaceae</taxon>
        <taxon>Desulfoferula</taxon>
    </lineage>
</organism>
<dbReference type="AlphaFoldDB" id="A0AAU9EB85"/>
<dbReference type="InterPro" id="IPR003593">
    <property type="entry name" value="AAA+_ATPase"/>
</dbReference>
<keyword evidence="4 7" id="KW-0067">ATP-binding</keyword>
<dbReference type="SMART" id="SM00382">
    <property type="entry name" value="AAA"/>
    <property type="match status" value="1"/>
</dbReference>
<dbReference type="GO" id="GO:0015658">
    <property type="term" value="F:branched-chain amino acid transmembrane transporter activity"/>
    <property type="evidence" value="ECO:0007669"/>
    <property type="project" value="TreeGrafter"/>
</dbReference>
<dbReference type="PROSITE" id="PS00211">
    <property type="entry name" value="ABC_TRANSPORTER_1"/>
    <property type="match status" value="1"/>
</dbReference>
<keyword evidence="3" id="KW-0547">Nucleotide-binding</keyword>
<dbReference type="KEGG" id="dmp:FAK_12110"/>
<evidence type="ECO:0000256" key="1">
    <source>
        <dbReference type="ARBA" id="ARBA00005417"/>
    </source>
</evidence>
<dbReference type="InterPro" id="IPR027417">
    <property type="entry name" value="P-loop_NTPase"/>
</dbReference>
<accession>A0AAU9EB85</accession>
<dbReference type="InterPro" id="IPR017871">
    <property type="entry name" value="ABC_transporter-like_CS"/>
</dbReference>
<proteinExistence type="inferred from homology"/>